<dbReference type="Proteomes" id="UP000499080">
    <property type="component" value="Unassembled WGS sequence"/>
</dbReference>
<reference evidence="1 2" key="1">
    <citation type="journal article" date="2019" name="Sci. Rep.">
        <title>Orb-weaving spider Araneus ventricosus genome elucidates the spidroin gene catalogue.</title>
        <authorList>
            <person name="Kono N."/>
            <person name="Nakamura H."/>
            <person name="Ohtoshi R."/>
            <person name="Moran D.A.P."/>
            <person name="Shinohara A."/>
            <person name="Yoshida Y."/>
            <person name="Fujiwara M."/>
            <person name="Mori M."/>
            <person name="Tomita M."/>
            <person name="Arakawa K."/>
        </authorList>
    </citation>
    <scope>NUCLEOTIDE SEQUENCE [LARGE SCALE GENOMIC DNA]</scope>
</reference>
<comment type="caution">
    <text evidence="1">The sequence shown here is derived from an EMBL/GenBank/DDBJ whole genome shotgun (WGS) entry which is preliminary data.</text>
</comment>
<name>A0A4Y2A5X9_ARAVE</name>
<accession>A0A4Y2A5X9</accession>
<dbReference type="EMBL" id="BGPR01000007">
    <property type="protein sequence ID" value="GBL75202.1"/>
    <property type="molecule type" value="Genomic_DNA"/>
</dbReference>
<protein>
    <recommendedName>
        <fullName evidence="3">Endonuclease/exonuclease/phosphatase domain-containing protein</fullName>
    </recommendedName>
</protein>
<dbReference type="OrthoDB" id="8044385at2759"/>
<keyword evidence="2" id="KW-1185">Reference proteome</keyword>
<proteinExistence type="predicted"/>
<sequence>MFYLAICSPSCLPFFNLSIDNDLHNSDHFPLVVTNNRCNHHNSYQPSRYVSTAAYWDKFASLSNITIDMVDNNSVHEALDIITQTIINAANSSIPRTKVFALSFLPSRVGEGALHEKLLPLCLLPASLGQQNTPRVGRAWRPIRRVVHFGPRCINRPVSQPHGWSAQGDQTKVVNFWGLALRVVNVPGSDPERIGPG</sequence>
<gene>
    <name evidence="1" type="ORF">AVEN_194441_1</name>
</gene>
<dbReference type="AlphaFoldDB" id="A0A4Y2A5X9"/>
<evidence type="ECO:0000313" key="1">
    <source>
        <dbReference type="EMBL" id="GBL75202.1"/>
    </source>
</evidence>
<evidence type="ECO:0000313" key="2">
    <source>
        <dbReference type="Proteomes" id="UP000499080"/>
    </source>
</evidence>
<organism evidence="1 2">
    <name type="scientific">Araneus ventricosus</name>
    <name type="common">Orbweaver spider</name>
    <name type="synonym">Epeira ventricosa</name>
    <dbReference type="NCBI Taxonomy" id="182803"/>
    <lineage>
        <taxon>Eukaryota</taxon>
        <taxon>Metazoa</taxon>
        <taxon>Ecdysozoa</taxon>
        <taxon>Arthropoda</taxon>
        <taxon>Chelicerata</taxon>
        <taxon>Arachnida</taxon>
        <taxon>Araneae</taxon>
        <taxon>Araneomorphae</taxon>
        <taxon>Entelegynae</taxon>
        <taxon>Araneoidea</taxon>
        <taxon>Araneidae</taxon>
        <taxon>Araneus</taxon>
    </lineage>
</organism>
<evidence type="ECO:0008006" key="3">
    <source>
        <dbReference type="Google" id="ProtNLM"/>
    </source>
</evidence>